<organism evidence="1">
    <name type="scientific">Cladocopium goreaui</name>
    <dbReference type="NCBI Taxonomy" id="2562237"/>
    <lineage>
        <taxon>Eukaryota</taxon>
        <taxon>Sar</taxon>
        <taxon>Alveolata</taxon>
        <taxon>Dinophyceae</taxon>
        <taxon>Suessiales</taxon>
        <taxon>Symbiodiniaceae</taxon>
        <taxon>Cladocopium</taxon>
    </lineage>
</organism>
<dbReference type="EMBL" id="CAMXCT010000787">
    <property type="protein sequence ID" value="CAI3983286.1"/>
    <property type="molecule type" value="Genomic_DNA"/>
</dbReference>
<dbReference type="Proteomes" id="UP001152797">
    <property type="component" value="Unassembled WGS sequence"/>
</dbReference>
<evidence type="ECO:0000313" key="2">
    <source>
        <dbReference type="EMBL" id="CAL1136661.1"/>
    </source>
</evidence>
<dbReference type="InterPro" id="IPR016193">
    <property type="entry name" value="Cytidine_deaminase-like"/>
</dbReference>
<accession>A0A9P1FPC6</accession>
<reference evidence="2" key="2">
    <citation type="submission" date="2024-04" db="EMBL/GenBank/DDBJ databases">
        <authorList>
            <person name="Chen Y."/>
            <person name="Shah S."/>
            <person name="Dougan E. K."/>
            <person name="Thang M."/>
            <person name="Chan C."/>
        </authorList>
    </citation>
    <scope>NUCLEOTIDE SEQUENCE [LARGE SCALE GENOMIC DNA]</scope>
</reference>
<protein>
    <submittedName>
        <fullName evidence="1">Uncharacterized protein</fullName>
    </submittedName>
</protein>
<evidence type="ECO:0000313" key="1">
    <source>
        <dbReference type="EMBL" id="CAI3983286.1"/>
    </source>
</evidence>
<comment type="caution">
    <text evidence="1">The sequence shown here is derived from an EMBL/GenBank/DDBJ whole genome shotgun (WGS) entry which is preliminary data.</text>
</comment>
<dbReference type="GO" id="GO:0003824">
    <property type="term" value="F:catalytic activity"/>
    <property type="evidence" value="ECO:0007669"/>
    <property type="project" value="InterPro"/>
</dbReference>
<dbReference type="AlphaFoldDB" id="A0A9P1FPC6"/>
<dbReference type="SUPFAM" id="SSF53927">
    <property type="entry name" value="Cytidine deaminase-like"/>
    <property type="match status" value="1"/>
</dbReference>
<name>A0A9P1FPC6_9DINO</name>
<keyword evidence="3" id="KW-1185">Reference proteome</keyword>
<dbReference type="EMBL" id="CAMXCT030000787">
    <property type="protein sequence ID" value="CAL4770598.1"/>
    <property type="molecule type" value="Genomic_DNA"/>
</dbReference>
<dbReference type="EMBL" id="CAMXCT020000787">
    <property type="protein sequence ID" value="CAL1136661.1"/>
    <property type="molecule type" value="Genomic_DNA"/>
</dbReference>
<proteinExistence type="predicted"/>
<gene>
    <name evidence="1" type="ORF">C1SCF055_LOCUS10907</name>
</gene>
<reference evidence="1" key="1">
    <citation type="submission" date="2022-10" db="EMBL/GenBank/DDBJ databases">
        <authorList>
            <person name="Chen Y."/>
            <person name="Dougan E. K."/>
            <person name="Chan C."/>
            <person name="Rhodes N."/>
            <person name="Thang M."/>
        </authorList>
    </citation>
    <scope>NUCLEOTIDE SEQUENCE</scope>
</reference>
<evidence type="ECO:0000313" key="3">
    <source>
        <dbReference type="Proteomes" id="UP001152797"/>
    </source>
</evidence>
<sequence>MLNDAVCRAALDTSTHYGPQEIGSLVWCLAMLRVIDTQVLGALFTQINFCVQGLGTRELGVLVDTLPALRRLLLPRLQDKAVTGASEMKKANPNLDTLQTITFGAIGSCELLAHCHIAASCGSAVPSKKRQLSFKNVLCVIEYALDSCQGSLQRRNKGTVGTPSVNPGGTGGITWDRVDRTACAEFRALAAMEKLLESQMPLNQTSKTGKTGKMTIAVSEPPCVSCLAAMVKFSQGYPEIQIEVCIDGSLLRFGTEVGRFKAFSELEDGGDATEPVE</sequence>